<dbReference type="EMBL" id="FZOL01000042">
    <property type="protein sequence ID" value="SNT33513.1"/>
    <property type="molecule type" value="Genomic_DNA"/>
</dbReference>
<evidence type="ECO:0000256" key="3">
    <source>
        <dbReference type="ARBA" id="ARBA00023163"/>
    </source>
</evidence>
<dbReference type="GO" id="GO:0003700">
    <property type="term" value="F:DNA-binding transcription factor activity"/>
    <property type="evidence" value="ECO:0007669"/>
    <property type="project" value="InterPro"/>
</dbReference>
<dbReference type="Pfam" id="PF12833">
    <property type="entry name" value="HTH_18"/>
    <property type="match status" value="1"/>
</dbReference>
<dbReference type="InterPro" id="IPR018060">
    <property type="entry name" value="HTH_AraC"/>
</dbReference>
<keyword evidence="3" id="KW-0804">Transcription</keyword>
<proteinExistence type="predicted"/>
<dbReference type="Gene3D" id="1.10.10.60">
    <property type="entry name" value="Homeodomain-like"/>
    <property type="match status" value="1"/>
</dbReference>
<organism evidence="6 7">
    <name type="scientific">Pseudomonas japonica</name>
    <dbReference type="NCBI Taxonomy" id="256466"/>
    <lineage>
        <taxon>Bacteria</taxon>
        <taxon>Pseudomonadati</taxon>
        <taxon>Pseudomonadota</taxon>
        <taxon>Gammaproteobacteria</taxon>
        <taxon>Pseudomonadales</taxon>
        <taxon>Pseudomonadaceae</taxon>
        <taxon>Pseudomonas</taxon>
    </lineage>
</organism>
<dbReference type="GO" id="GO:0043565">
    <property type="term" value="F:sequence-specific DNA binding"/>
    <property type="evidence" value="ECO:0007669"/>
    <property type="project" value="InterPro"/>
</dbReference>
<feature type="domain" description="HTH araC/xylS-type" evidence="5">
    <location>
        <begin position="207"/>
        <end position="308"/>
    </location>
</feature>
<reference evidence="7" key="1">
    <citation type="submission" date="2017-06" db="EMBL/GenBank/DDBJ databases">
        <authorList>
            <person name="Varghese N."/>
            <person name="Submissions S."/>
        </authorList>
    </citation>
    <scope>NUCLEOTIDE SEQUENCE [LARGE SCALE GENOMIC DNA]</scope>
    <source>
        <strain evidence="7">DSM 22348</strain>
    </source>
</reference>
<evidence type="ECO:0000256" key="4">
    <source>
        <dbReference type="ARBA" id="ARBA00037345"/>
    </source>
</evidence>
<comment type="function">
    <text evidence="4">Regulatory protein of the TOL plasmid xyl operons. XylS activates the xylXYZLTEGFJQKIH operon required for the degradation of toluene, m-xylene and p-xylene.</text>
</comment>
<gene>
    <name evidence="6" type="ORF">SAMN05444352_14211</name>
</gene>
<dbReference type="RefSeq" id="WP_042125860.1">
    <property type="nucleotide sequence ID" value="NZ_FZOL01000042.1"/>
</dbReference>
<evidence type="ECO:0000313" key="6">
    <source>
        <dbReference type="EMBL" id="SNT33513.1"/>
    </source>
</evidence>
<dbReference type="InterPro" id="IPR050204">
    <property type="entry name" value="AraC_XylS_family_regulators"/>
</dbReference>
<dbReference type="SMART" id="SM00342">
    <property type="entry name" value="HTH_ARAC"/>
    <property type="match status" value="1"/>
</dbReference>
<dbReference type="InterPro" id="IPR009057">
    <property type="entry name" value="Homeodomain-like_sf"/>
</dbReference>
<dbReference type="PANTHER" id="PTHR46796">
    <property type="entry name" value="HTH-TYPE TRANSCRIPTIONAL ACTIVATOR RHAS-RELATED"/>
    <property type="match status" value="1"/>
</dbReference>
<keyword evidence="1" id="KW-0805">Transcription regulation</keyword>
<evidence type="ECO:0000256" key="1">
    <source>
        <dbReference type="ARBA" id="ARBA00023015"/>
    </source>
</evidence>
<dbReference type="STRING" id="1215104.GCA_000730585_02377"/>
<dbReference type="SUPFAM" id="SSF46689">
    <property type="entry name" value="Homeodomain-like"/>
    <property type="match status" value="1"/>
</dbReference>
<sequence>MFAETRNFNDSQLHAGSIMGWEQTYDQIGRGVLSSELTQLCGTRFQVFREVLDKRVVQQGCAPKGRLCIAISMDTPRPPVMQGHEVASCGVALLRDGEEFILHAPEGMQFLAANLDIVRFAQQAALELNDQQLKRLKTSSQVSVSAEALERLRCRVVALFGAPLGAGLSEQQLENLLLEAFLDLFLEAQDEVRCRRGNLSVSAYLVRRSQELLFEQPQQPLSILDICERLRVSRRTLQNSFQQITGLRPVEYLRNVRLNVVRRALLGSSVAEGNVSEVAGRLGFFHLSHFAAHYRELFGEYPSATPRKSH</sequence>
<dbReference type="Proteomes" id="UP000198407">
    <property type="component" value="Unassembled WGS sequence"/>
</dbReference>
<accession>A0A239LUM6</accession>
<evidence type="ECO:0000313" key="7">
    <source>
        <dbReference type="Proteomes" id="UP000198407"/>
    </source>
</evidence>
<dbReference type="AlphaFoldDB" id="A0A239LUM6"/>
<evidence type="ECO:0000259" key="5">
    <source>
        <dbReference type="PROSITE" id="PS01124"/>
    </source>
</evidence>
<keyword evidence="7" id="KW-1185">Reference proteome</keyword>
<keyword evidence="2" id="KW-0238">DNA-binding</keyword>
<dbReference type="OrthoDB" id="6003540at2"/>
<name>A0A239LUM6_9PSED</name>
<protein>
    <submittedName>
        <fullName evidence="6">Helix-turn-helix domain-containing protein</fullName>
    </submittedName>
</protein>
<evidence type="ECO:0000256" key="2">
    <source>
        <dbReference type="ARBA" id="ARBA00023125"/>
    </source>
</evidence>
<dbReference type="PANTHER" id="PTHR46796:SF12">
    <property type="entry name" value="HTH-TYPE DNA-BINDING TRANSCRIPTIONAL ACTIVATOR EUTR"/>
    <property type="match status" value="1"/>
</dbReference>
<dbReference type="PROSITE" id="PS01124">
    <property type="entry name" value="HTH_ARAC_FAMILY_2"/>
    <property type="match status" value="1"/>
</dbReference>